<evidence type="ECO:0000256" key="1">
    <source>
        <dbReference type="SAM" id="Phobius"/>
    </source>
</evidence>
<keyword evidence="1" id="KW-0812">Transmembrane</keyword>
<gene>
    <name evidence="2" type="ORF">GZ78_19985</name>
</gene>
<evidence type="ECO:0000313" key="2">
    <source>
        <dbReference type="EMBL" id="KEQ16921.1"/>
    </source>
</evidence>
<dbReference type="AlphaFoldDB" id="A0A081NEP8"/>
<dbReference type="EMBL" id="JOKH01000004">
    <property type="protein sequence ID" value="KEQ16921.1"/>
    <property type="molecule type" value="Genomic_DNA"/>
</dbReference>
<comment type="caution">
    <text evidence="2">The sequence shown here is derived from an EMBL/GenBank/DDBJ whole genome shotgun (WGS) entry which is preliminary data.</text>
</comment>
<evidence type="ECO:0000313" key="3">
    <source>
        <dbReference type="Proteomes" id="UP000028073"/>
    </source>
</evidence>
<keyword evidence="1" id="KW-0472">Membrane</keyword>
<name>A0A081NEP8_9GAMM</name>
<reference evidence="2 3" key="1">
    <citation type="submission" date="2014-06" db="EMBL/GenBank/DDBJ databases">
        <title>Whole Genome Sequences of Three Symbiotic Endozoicomonas Bacteria.</title>
        <authorList>
            <person name="Neave M.J."/>
            <person name="Apprill A."/>
            <person name="Voolstra C.R."/>
        </authorList>
    </citation>
    <scope>NUCLEOTIDE SEQUENCE [LARGE SCALE GENOMIC DNA]</scope>
    <source>
        <strain evidence="2 3">DSM 25634</strain>
    </source>
</reference>
<feature type="transmembrane region" description="Helical" evidence="1">
    <location>
        <begin position="83"/>
        <end position="103"/>
    </location>
</feature>
<keyword evidence="3" id="KW-1185">Reference proteome</keyword>
<proteinExistence type="predicted"/>
<sequence>MKKLTRSTEFYARTLFSVSLLVRSDPVKPFLQGQTRTPKQSLQILVFHSVNAVPGESSDDVWVVQFTEHSGFYLHICQSLLRGYAGICCIFTGYFLLLGFSWMNMTFAA</sequence>
<dbReference type="Proteomes" id="UP000028073">
    <property type="component" value="Unassembled WGS sequence"/>
</dbReference>
<keyword evidence="1" id="KW-1133">Transmembrane helix</keyword>
<protein>
    <submittedName>
        <fullName evidence="2">Uncharacterized protein</fullName>
    </submittedName>
</protein>
<accession>A0A081NEP8</accession>
<organism evidence="2 3">
    <name type="scientific">Endozoicomonas numazuensis</name>
    <dbReference type="NCBI Taxonomy" id="1137799"/>
    <lineage>
        <taxon>Bacteria</taxon>
        <taxon>Pseudomonadati</taxon>
        <taxon>Pseudomonadota</taxon>
        <taxon>Gammaproteobacteria</taxon>
        <taxon>Oceanospirillales</taxon>
        <taxon>Endozoicomonadaceae</taxon>
        <taxon>Endozoicomonas</taxon>
    </lineage>
</organism>